<protein>
    <submittedName>
        <fullName evidence="2">Uncharacterized protein</fullName>
    </submittedName>
</protein>
<dbReference type="EMBL" id="CAXLJM020000012">
    <property type="protein sequence ID" value="CAL8077062.1"/>
    <property type="molecule type" value="Genomic_DNA"/>
</dbReference>
<feature type="compositionally biased region" description="Acidic residues" evidence="1">
    <location>
        <begin position="109"/>
        <end position="123"/>
    </location>
</feature>
<feature type="region of interest" description="Disordered" evidence="1">
    <location>
        <begin position="339"/>
        <end position="367"/>
    </location>
</feature>
<evidence type="ECO:0000313" key="3">
    <source>
        <dbReference type="Proteomes" id="UP001642540"/>
    </source>
</evidence>
<dbReference type="Proteomes" id="UP001642540">
    <property type="component" value="Unassembled WGS sequence"/>
</dbReference>
<feature type="region of interest" description="Disordered" evidence="1">
    <location>
        <begin position="109"/>
        <end position="133"/>
    </location>
</feature>
<feature type="compositionally biased region" description="Basic and acidic residues" evidence="1">
    <location>
        <begin position="339"/>
        <end position="348"/>
    </location>
</feature>
<evidence type="ECO:0000313" key="2">
    <source>
        <dbReference type="EMBL" id="CAL8077062.1"/>
    </source>
</evidence>
<organism evidence="2 3">
    <name type="scientific">Orchesella dallaii</name>
    <dbReference type="NCBI Taxonomy" id="48710"/>
    <lineage>
        <taxon>Eukaryota</taxon>
        <taxon>Metazoa</taxon>
        <taxon>Ecdysozoa</taxon>
        <taxon>Arthropoda</taxon>
        <taxon>Hexapoda</taxon>
        <taxon>Collembola</taxon>
        <taxon>Entomobryomorpha</taxon>
        <taxon>Entomobryoidea</taxon>
        <taxon>Orchesellidae</taxon>
        <taxon>Orchesellinae</taxon>
        <taxon>Orchesella</taxon>
    </lineage>
</organism>
<accession>A0ABP1PZW0</accession>
<sequence length="582" mass="66212">MSSGIIKMRRKILLVRTKDPKLLKDIVAIKKIQMDVQMPVLNTKVMDCMKCWDIKKRTNKKMRWNILKTAEVRYCKLAEIKLGSLRKDNLKKPGPLKTDLKEILKAVNEEESDGEPNWDDDVTIGDKDENTGMTISPEKEKEVFKKPNRGIPTLSAQDTYIGVIPFDAVPEIADAVPQAKTVWYRKGLKSVPKDGNAEGTESDVGFFKLLPWVNIARYTMCSNEDCKKYVNLRGQEIMSNTSVNVEFGDPLVARYSVEEVLDSLNNITTSSLHCKVCNKRQNQKFKIIGPSTFVFYPILINLAGSLKESKLQLTQDIQGVRYKVIAYTVIKGDLKQVGDDKVPKRTEEDPPGYYSVSDNSNWGGHPRECQHIRNEPNTYSMAGLQHNGNCNNIPPGLVILQHGYSQQSFPRFHGSKRLREVVFHFTCDNSSSRFWKGFSKPNEVKFLETVARTFYDQQGVTKKNMLETFNRDVQLNNQENAYVFALPMLRLNLTDTIRSAAQIKKPRDLFQTIGNIGNGAKTRVNGGTYFHHYCPQDNCKLEHSKKQDVLNCMKCSGDEEVDRGLMKWMEGALKWMSGQLGL</sequence>
<name>A0ABP1PZW0_9HEXA</name>
<comment type="caution">
    <text evidence="2">The sequence shown here is derived from an EMBL/GenBank/DDBJ whole genome shotgun (WGS) entry which is preliminary data.</text>
</comment>
<reference evidence="2 3" key="1">
    <citation type="submission" date="2024-08" db="EMBL/GenBank/DDBJ databases">
        <authorList>
            <person name="Cucini C."/>
            <person name="Frati F."/>
        </authorList>
    </citation>
    <scope>NUCLEOTIDE SEQUENCE [LARGE SCALE GENOMIC DNA]</scope>
</reference>
<evidence type="ECO:0000256" key="1">
    <source>
        <dbReference type="SAM" id="MobiDB-lite"/>
    </source>
</evidence>
<proteinExistence type="predicted"/>
<keyword evidence="3" id="KW-1185">Reference proteome</keyword>
<gene>
    <name evidence="2" type="ORF">ODALV1_LOCUS3684</name>
</gene>